<feature type="domain" description="MADF" evidence="2">
    <location>
        <begin position="81"/>
        <end position="176"/>
    </location>
</feature>
<dbReference type="PANTHER" id="PTHR12243">
    <property type="entry name" value="MADF DOMAIN TRANSCRIPTION FACTOR"/>
    <property type="match status" value="1"/>
</dbReference>
<dbReference type="InterPro" id="IPR039353">
    <property type="entry name" value="TF_Adf1"/>
</dbReference>
<gene>
    <name evidence="3" type="ORF">JTE90_015796</name>
</gene>
<dbReference type="GO" id="GO:0005634">
    <property type="term" value="C:nucleus"/>
    <property type="evidence" value="ECO:0007669"/>
    <property type="project" value="TreeGrafter"/>
</dbReference>
<dbReference type="EMBL" id="JAFNEN010002720">
    <property type="protein sequence ID" value="KAG8172422.1"/>
    <property type="molecule type" value="Genomic_DNA"/>
</dbReference>
<feature type="region of interest" description="Disordered" evidence="1">
    <location>
        <begin position="180"/>
        <end position="226"/>
    </location>
</feature>
<proteinExistence type="predicted"/>
<dbReference type="GO" id="GO:0006357">
    <property type="term" value="P:regulation of transcription by RNA polymerase II"/>
    <property type="evidence" value="ECO:0007669"/>
    <property type="project" value="TreeGrafter"/>
</dbReference>
<protein>
    <recommendedName>
        <fullName evidence="2">MADF domain-containing protein</fullName>
    </recommendedName>
</protein>
<dbReference type="InterPro" id="IPR006578">
    <property type="entry name" value="MADF-dom"/>
</dbReference>
<dbReference type="PANTHER" id="PTHR12243:SF67">
    <property type="entry name" value="COREPRESSOR OF PANGOLIN, ISOFORM A-RELATED"/>
    <property type="match status" value="1"/>
</dbReference>
<feature type="compositionally biased region" description="Low complexity" evidence="1">
    <location>
        <begin position="180"/>
        <end position="189"/>
    </location>
</feature>
<evidence type="ECO:0000313" key="3">
    <source>
        <dbReference type="EMBL" id="KAG8172422.1"/>
    </source>
</evidence>
<comment type="caution">
    <text evidence="3">The sequence shown here is derived from an EMBL/GenBank/DDBJ whole genome shotgun (WGS) entry which is preliminary data.</text>
</comment>
<dbReference type="PROSITE" id="PS51029">
    <property type="entry name" value="MADF"/>
    <property type="match status" value="1"/>
</dbReference>
<evidence type="ECO:0000256" key="1">
    <source>
        <dbReference type="SAM" id="MobiDB-lite"/>
    </source>
</evidence>
<dbReference type="SMART" id="SM00595">
    <property type="entry name" value="MADF"/>
    <property type="match status" value="1"/>
</dbReference>
<reference evidence="3 4" key="1">
    <citation type="journal article" date="2022" name="Nat. Ecol. Evol.">
        <title>A masculinizing supergene underlies an exaggerated male reproductive morph in a spider.</title>
        <authorList>
            <person name="Hendrickx F."/>
            <person name="De Corte Z."/>
            <person name="Sonet G."/>
            <person name="Van Belleghem S.M."/>
            <person name="Kostlbacher S."/>
            <person name="Vangestel C."/>
        </authorList>
    </citation>
    <scope>NUCLEOTIDE SEQUENCE [LARGE SCALE GENOMIC DNA]</scope>
    <source>
        <strain evidence="3">W744_W776</strain>
    </source>
</reference>
<sequence>MLDMLTAMVAKRNARLGAVPQQGNGCMHYESYVDYLIDGDMPTMLPVNRRNMTGEGIKEDTFEEEAPRPTSQERQTATNYCTTRILEGRPCLWDKRSDNYKNKIEREKAWEEIFTFLDDEYEKGKFKASKGGEKIVQKWVNIRDAFIRSTRCKSGQGAKKSYIYSEHLQFLLAIYEPSETESSTLGGETEQVEEESDPFEPTTSTSDSNLSTAGRKKLGNKSTRSARELNNIENEIMHALKKPCKEKENSFFASFEDYITDMTEGEKMEVHMGLLQTIMQVKCARTQNVYVLDEQIKPNK</sequence>
<dbReference type="GO" id="GO:0005667">
    <property type="term" value="C:transcription regulator complex"/>
    <property type="evidence" value="ECO:0007669"/>
    <property type="project" value="TreeGrafter"/>
</dbReference>
<dbReference type="Proteomes" id="UP000827092">
    <property type="component" value="Unassembled WGS sequence"/>
</dbReference>
<evidence type="ECO:0000313" key="4">
    <source>
        <dbReference type="Proteomes" id="UP000827092"/>
    </source>
</evidence>
<dbReference type="AlphaFoldDB" id="A0AAV6TKE8"/>
<feature type="region of interest" description="Disordered" evidence="1">
    <location>
        <begin position="56"/>
        <end position="76"/>
    </location>
</feature>
<keyword evidence="4" id="KW-1185">Reference proteome</keyword>
<organism evidence="3 4">
    <name type="scientific">Oedothorax gibbosus</name>
    <dbReference type="NCBI Taxonomy" id="931172"/>
    <lineage>
        <taxon>Eukaryota</taxon>
        <taxon>Metazoa</taxon>
        <taxon>Ecdysozoa</taxon>
        <taxon>Arthropoda</taxon>
        <taxon>Chelicerata</taxon>
        <taxon>Arachnida</taxon>
        <taxon>Araneae</taxon>
        <taxon>Araneomorphae</taxon>
        <taxon>Entelegynae</taxon>
        <taxon>Araneoidea</taxon>
        <taxon>Linyphiidae</taxon>
        <taxon>Erigoninae</taxon>
        <taxon>Oedothorax</taxon>
    </lineage>
</organism>
<feature type="compositionally biased region" description="Polar residues" evidence="1">
    <location>
        <begin position="201"/>
        <end position="212"/>
    </location>
</feature>
<name>A0AAV6TKE8_9ARAC</name>
<accession>A0AAV6TKE8</accession>
<evidence type="ECO:0000259" key="2">
    <source>
        <dbReference type="PROSITE" id="PS51029"/>
    </source>
</evidence>
<dbReference type="Pfam" id="PF10545">
    <property type="entry name" value="MADF_DNA_bdg"/>
    <property type="match status" value="1"/>
</dbReference>